<accession>A0A3L8S631</accession>
<keyword evidence="3" id="KW-1185">Reference proteome</keyword>
<evidence type="ECO:0000256" key="1">
    <source>
        <dbReference type="SAM" id="Phobius"/>
    </source>
</evidence>
<gene>
    <name evidence="2" type="ORF">DV515_00011425</name>
</gene>
<proteinExistence type="predicted"/>
<feature type="transmembrane region" description="Helical" evidence="1">
    <location>
        <begin position="188"/>
        <end position="208"/>
    </location>
</feature>
<evidence type="ECO:0000313" key="2">
    <source>
        <dbReference type="EMBL" id="RLV97723.1"/>
    </source>
</evidence>
<dbReference type="Proteomes" id="UP000276834">
    <property type="component" value="Unassembled WGS sequence"/>
</dbReference>
<protein>
    <submittedName>
        <fullName evidence="2">Uncharacterized protein</fullName>
    </submittedName>
</protein>
<name>A0A3L8S631_CHLGU</name>
<keyword evidence="1" id="KW-1133">Transmembrane helix</keyword>
<dbReference type="EMBL" id="QUSF01000052">
    <property type="protein sequence ID" value="RLV97723.1"/>
    <property type="molecule type" value="Genomic_DNA"/>
</dbReference>
<evidence type="ECO:0000313" key="3">
    <source>
        <dbReference type="Proteomes" id="UP000276834"/>
    </source>
</evidence>
<keyword evidence="1" id="KW-0812">Transmembrane</keyword>
<sequence length="221" mass="25107">MPNHNLKKNKALVLLRELYLQDEDSCCAITKEQVSAWSKRVPEGYCQHPALLVTVTVTVRYCFRNVGTCPLQQVVTIHHHFAESLGSHQGDCLDSKAITAVWGIESDEPEGKKQSEDVFRSEKLYHPVNQKLDDIGNIHQTKLSRGARYKEALVAQEFSEFQWKAALKKRRQNTMLEMSFMPQTYSLAAHKAATLFFFIWAWTAMIPASTQRSPSSPKVAP</sequence>
<reference evidence="2 3" key="1">
    <citation type="journal article" date="2018" name="Proc. R. Soc. B">
        <title>A non-coding region near Follistatin controls head colour polymorphism in the Gouldian finch.</title>
        <authorList>
            <person name="Toomey M.B."/>
            <person name="Marques C.I."/>
            <person name="Andrade P."/>
            <person name="Araujo P.M."/>
            <person name="Sabatino S."/>
            <person name="Gazda M.A."/>
            <person name="Afonso S."/>
            <person name="Lopes R.J."/>
            <person name="Corbo J.C."/>
            <person name="Carneiro M."/>
        </authorList>
    </citation>
    <scope>NUCLEOTIDE SEQUENCE [LARGE SCALE GENOMIC DNA]</scope>
    <source>
        <strain evidence="2">Red01</strain>
        <tissue evidence="2">Muscle</tissue>
    </source>
</reference>
<keyword evidence="1" id="KW-0472">Membrane</keyword>
<dbReference type="AlphaFoldDB" id="A0A3L8S631"/>
<comment type="caution">
    <text evidence="2">The sequence shown here is derived from an EMBL/GenBank/DDBJ whole genome shotgun (WGS) entry which is preliminary data.</text>
</comment>
<organism evidence="2 3">
    <name type="scientific">Chloebia gouldiae</name>
    <name type="common">Gouldian finch</name>
    <name type="synonym">Erythrura gouldiae</name>
    <dbReference type="NCBI Taxonomy" id="44316"/>
    <lineage>
        <taxon>Eukaryota</taxon>
        <taxon>Metazoa</taxon>
        <taxon>Chordata</taxon>
        <taxon>Craniata</taxon>
        <taxon>Vertebrata</taxon>
        <taxon>Euteleostomi</taxon>
        <taxon>Archelosauria</taxon>
        <taxon>Archosauria</taxon>
        <taxon>Dinosauria</taxon>
        <taxon>Saurischia</taxon>
        <taxon>Theropoda</taxon>
        <taxon>Coelurosauria</taxon>
        <taxon>Aves</taxon>
        <taxon>Neognathae</taxon>
        <taxon>Neoaves</taxon>
        <taxon>Telluraves</taxon>
        <taxon>Australaves</taxon>
        <taxon>Passeriformes</taxon>
        <taxon>Passeroidea</taxon>
        <taxon>Passeridae</taxon>
        <taxon>Chloebia</taxon>
    </lineage>
</organism>